<dbReference type="GO" id="GO:0004032">
    <property type="term" value="F:aldose reductase (NADPH) activity"/>
    <property type="evidence" value="ECO:0000318"/>
    <property type="project" value="GO_Central"/>
</dbReference>
<dbReference type="OrthoDB" id="416253at2759"/>
<dbReference type="InterPro" id="IPR020471">
    <property type="entry name" value="AKR"/>
</dbReference>
<organism evidence="7 8">
    <name type="scientific">Nematostella vectensis</name>
    <name type="common">Starlet sea anemone</name>
    <dbReference type="NCBI Taxonomy" id="45351"/>
    <lineage>
        <taxon>Eukaryota</taxon>
        <taxon>Metazoa</taxon>
        <taxon>Cnidaria</taxon>
        <taxon>Anthozoa</taxon>
        <taxon>Hexacorallia</taxon>
        <taxon>Actiniaria</taxon>
        <taxon>Edwardsiidae</taxon>
        <taxon>Nematostella</taxon>
    </lineage>
</organism>
<dbReference type="InterPro" id="IPR023210">
    <property type="entry name" value="NADP_OxRdtase_dom"/>
</dbReference>
<dbReference type="Pfam" id="PF00248">
    <property type="entry name" value="Aldo_ket_red"/>
    <property type="match status" value="2"/>
</dbReference>
<feature type="domain" description="NADP-dependent oxidoreductase" evidence="6">
    <location>
        <begin position="42"/>
        <end position="197"/>
    </location>
</feature>
<feature type="site" description="Lowers pKa of active site Tyr" evidence="5">
    <location>
        <position position="81"/>
    </location>
</feature>
<feature type="domain" description="NADP-dependent oxidoreductase" evidence="6">
    <location>
        <begin position="204"/>
        <end position="262"/>
    </location>
</feature>
<evidence type="ECO:0000256" key="5">
    <source>
        <dbReference type="PIRSR" id="PIRSR000097-3"/>
    </source>
</evidence>
<dbReference type="PROSITE" id="PS00062">
    <property type="entry name" value="ALDOKETO_REDUCTASE_2"/>
    <property type="match status" value="1"/>
</dbReference>
<dbReference type="InParanoid" id="A7SGW6"/>
<proteinExistence type="inferred from homology"/>
<accession>A7SGW6</accession>
<dbReference type="CDD" id="cd19071">
    <property type="entry name" value="AKR_AKR1-5-like"/>
    <property type="match status" value="1"/>
</dbReference>
<dbReference type="Proteomes" id="UP000001593">
    <property type="component" value="Unassembled WGS sequence"/>
</dbReference>
<dbReference type="FunFam" id="3.20.20.100:FF:000015">
    <property type="entry name" value="Oxidoreductase, aldo/keto reductase family"/>
    <property type="match status" value="1"/>
</dbReference>
<dbReference type="AlphaFoldDB" id="A7SGW6"/>
<dbReference type="OMA" id="ACATNQV"/>
<dbReference type="PIRSF" id="PIRSF000097">
    <property type="entry name" value="AKR"/>
    <property type="match status" value="1"/>
</dbReference>
<reference evidence="7 8" key="1">
    <citation type="journal article" date="2007" name="Science">
        <title>Sea anemone genome reveals ancestral eumetazoan gene repertoire and genomic organization.</title>
        <authorList>
            <person name="Putnam N.H."/>
            <person name="Srivastava M."/>
            <person name="Hellsten U."/>
            <person name="Dirks B."/>
            <person name="Chapman J."/>
            <person name="Salamov A."/>
            <person name="Terry A."/>
            <person name="Shapiro H."/>
            <person name="Lindquist E."/>
            <person name="Kapitonov V.V."/>
            <person name="Jurka J."/>
            <person name="Genikhovich G."/>
            <person name="Grigoriev I.V."/>
            <person name="Lucas S.M."/>
            <person name="Steele R.E."/>
            <person name="Finnerty J.R."/>
            <person name="Technau U."/>
            <person name="Martindale M.Q."/>
            <person name="Rokhsar D.S."/>
        </authorList>
    </citation>
    <scope>NUCLEOTIDE SEQUENCE [LARGE SCALE GENOMIC DNA]</scope>
    <source>
        <strain evidence="8">CH2 X CH6</strain>
    </source>
</reference>
<feature type="active site" description="Proton donor" evidence="3">
    <location>
        <position position="56"/>
    </location>
</feature>
<dbReference type="eggNOG" id="KOG1577">
    <property type="taxonomic scope" value="Eukaryota"/>
</dbReference>
<dbReference type="InterPro" id="IPR018170">
    <property type="entry name" value="Aldo/ket_reductase_CS"/>
</dbReference>
<dbReference type="PhylomeDB" id="A7SGW6"/>
<keyword evidence="8" id="KW-1185">Reference proteome</keyword>
<dbReference type="STRING" id="45351.A7SGW6"/>
<evidence type="ECO:0000256" key="3">
    <source>
        <dbReference type="PIRSR" id="PIRSR000097-1"/>
    </source>
</evidence>
<dbReference type="GO" id="GO:0005829">
    <property type="term" value="C:cytosol"/>
    <property type="evidence" value="ECO:0000318"/>
    <property type="project" value="GO_Central"/>
</dbReference>
<evidence type="ECO:0000256" key="1">
    <source>
        <dbReference type="ARBA" id="ARBA00007905"/>
    </source>
</evidence>
<keyword evidence="2" id="KW-0560">Oxidoreductase</keyword>
<dbReference type="Gene3D" id="3.20.20.100">
    <property type="entry name" value="NADP-dependent oxidoreductase domain"/>
    <property type="match status" value="1"/>
</dbReference>
<dbReference type="PANTHER" id="PTHR43827:SF13">
    <property type="entry name" value="ALDO_KETO REDUCTASE FAMILY PROTEIN"/>
    <property type="match status" value="1"/>
</dbReference>
<comment type="similarity">
    <text evidence="1">Belongs to the aldo/keto reductase family.</text>
</comment>
<sequence>MSKVQGEGLSSFVTLNDGRKMPLFGLGVFRLETGCEDVCLFALKNGYRMLDTADIYQNEKEVGSAVRKSGLKREDIYVTTKLKPSEEGHSNALKYAKESIKKLDIGYVDLFLIHTPRPGNIIAAYDALLTLKEEGLIRSVGVSNFGVHHLEELRKAGCRTPAINQIEINPFWRQEEIIKYCNKHGITVEGYAPVFRGCKFDHPVLVEMSERYGKTVAQIMIRWSVQKQYITIPKSSNPERILENAQVFDFVISEKDMKNLVSLC</sequence>
<evidence type="ECO:0000259" key="6">
    <source>
        <dbReference type="Pfam" id="PF00248"/>
    </source>
</evidence>
<gene>
    <name evidence="7" type="ORF">NEMVEDRAFT_v1g117787</name>
</gene>
<evidence type="ECO:0000256" key="4">
    <source>
        <dbReference type="PIRSR" id="PIRSR000097-2"/>
    </source>
</evidence>
<dbReference type="InterPro" id="IPR036812">
    <property type="entry name" value="NAD(P)_OxRdtase_dom_sf"/>
</dbReference>
<dbReference type="PANTHER" id="PTHR43827">
    <property type="entry name" value="2,5-DIKETO-D-GLUCONIC ACID REDUCTASE"/>
    <property type="match status" value="1"/>
</dbReference>
<evidence type="ECO:0000256" key="2">
    <source>
        <dbReference type="ARBA" id="ARBA00023002"/>
    </source>
</evidence>
<dbReference type="EMBL" id="DS469655">
    <property type="protein sequence ID" value="EDO37081.1"/>
    <property type="molecule type" value="Genomic_DNA"/>
</dbReference>
<dbReference type="SUPFAM" id="SSF51430">
    <property type="entry name" value="NAD(P)-linked oxidoreductase"/>
    <property type="match status" value="1"/>
</dbReference>
<name>A7SGW6_NEMVE</name>
<dbReference type="PRINTS" id="PR00069">
    <property type="entry name" value="ALDKETRDTASE"/>
</dbReference>
<evidence type="ECO:0000313" key="7">
    <source>
        <dbReference type="EMBL" id="EDO37081.1"/>
    </source>
</evidence>
<evidence type="ECO:0000313" key="8">
    <source>
        <dbReference type="Proteomes" id="UP000001593"/>
    </source>
</evidence>
<protein>
    <recommendedName>
        <fullName evidence="6">NADP-dependent oxidoreductase domain-containing protein</fullName>
    </recommendedName>
</protein>
<feature type="binding site" evidence="4">
    <location>
        <position position="114"/>
    </location>
    <ligand>
        <name>substrate</name>
    </ligand>
</feature>
<dbReference type="HOGENOM" id="CLU_023205_0_1_1"/>
<dbReference type="KEGG" id="nve:5508568"/>
<dbReference type="PROSITE" id="PS00063">
    <property type="entry name" value="ALDOKETO_REDUCTASE_3"/>
    <property type="match status" value="1"/>
</dbReference>